<keyword evidence="4" id="KW-1185">Reference proteome</keyword>
<comment type="similarity">
    <text evidence="1">Belongs to the plant acyltransferase family.</text>
</comment>
<dbReference type="GO" id="GO:0016747">
    <property type="term" value="F:acyltransferase activity, transferring groups other than amino-acyl groups"/>
    <property type="evidence" value="ECO:0000318"/>
    <property type="project" value="GO_Central"/>
</dbReference>
<dbReference type="Proteomes" id="UP000008311">
    <property type="component" value="Unassembled WGS sequence"/>
</dbReference>
<dbReference type="EC" id="2.3.1.162" evidence="3"/>
<protein>
    <submittedName>
        <fullName evidence="3">Taxadien-5-alpha-ol O-acetyltransferase, putative</fullName>
        <ecNumber evidence="3">2.3.1.162</ecNumber>
    </submittedName>
</protein>
<name>B9RUQ5_RICCO</name>
<dbReference type="EMBL" id="EQ973817">
    <property type="protein sequence ID" value="EEF45042.1"/>
    <property type="molecule type" value="Genomic_DNA"/>
</dbReference>
<dbReference type="AlphaFoldDB" id="B9RUQ5"/>
<proteinExistence type="inferred from homology"/>
<dbReference type="OMA" id="TETSIVM"/>
<dbReference type="KEGG" id="rcu:8276055"/>
<dbReference type="GO" id="GO:0050638">
    <property type="term" value="F:taxadien-5-alpha-ol O-acetyltransferase activity"/>
    <property type="evidence" value="ECO:0007669"/>
    <property type="project" value="UniProtKB-EC"/>
</dbReference>
<sequence length="458" mass="51724">MALPPPPFTFAVRRSPPELIVPARPTPRELKKVSDIDDQEGLRFQISFVMFYRSLPSMKGRDPVEIIRKALSEALVFYYPFAGRLIEGPNRKLIVDCNGEGILFIEADADITIEQLGDSMQPPCPCIEELLYDVPGSSGIIGCPLLLIQITRLACGGFVFAVRLNHVMSDSVGLAKFFKATGEIAKGACMPSLFPVWQREILSARNPPQVTHKLEEYEEIKHTDDKSILTLDSPDMVQRAFFFGPKEMRSLRRQLPSHLRNCSSFEMLAACLWRCRTIAFDIPPNEVVRLSCIMNVRGKKGLQLPDGYCGNSFIFPAVLSRAEHLCKNPLGYAVELVRKSKSKMSEEYIRSTIDLMEIKGRPHYVTAWNLLLVDMSHVGLADVDFGWGNPVYFGPTGSFPNISMFSRFKNSKGENGFVVPMWLPRTVMEKFQDEFLKMTEESAENLNDARRQRIISTL</sequence>
<dbReference type="Pfam" id="PF02458">
    <property type="entry name" value="Transferase"/>
    <property type="match status" value="1"/>
</dbReference>
<dbReference type="eggNOG" id="ENOG502QUSI">
    <property type="taxonomic scope" value="Eukaryota"/>
</dbReference>
<reference evidence="4" key="1">
    <citation type="journal article" date="2010" name="Nat. Biotechnol.">
        <title>Draft genome sequence of the oilseed species Ricinus communis.</title>
        <authorList>
            <person name="Chan A.P."/>
            <person name="Crabtree J."/>
            <person name="Zhao Q."/>
            <person name="Lorenzi H."/>
            <person name="Orvis J."/>
            <person name="Puiu D."/>
            <person name="Melake-Berhan A."/>
            <person name="Jones K.M."/>
            <person name="Redman J."/>
            <person name="Chen G."/>
            <person name="Cahoon E.B."/>
            <person name="Gedil M."/>
            <person name="Stanke M."/>
            <person name="Haas B.J."/>
            <person name="Wortman J.R."/>
            <person name="Fraser-Liggett C.M."/>
            <person name="Ravel J."/>
            <person name="Rabinowicz P.D."/>
        </authorList>
    </citation>
    <scope>NUCLEOTIDE SEQUENCE [LARGE SCALE GENOMIC DNA]</scope>
    <source>
        <strain evidence="4">cv. Hale</strain>
    </source>
</reference>
<dbReference type="InterPro" id="IPR023213">
    <property type="entry name" value="CAT-like_dom_sf"/>
</dbReference>
<dbReference type="Gene3D" id="3.30.559.10">
    <property type="entry name" value="Chloramphenicol acetyltransferase-like domain"/>
    <property type="match status" value="2"/>
</dbReference>
<dbReference type="PANTHER" id="PTHR31147">
    <property type="entry name" value="ACYL TRANSFERASE 4"/>
    <property type="match status" value="1"/>
</dbReference>
<organism evidence="3 4">
    <name type="scientific">Ricinus communis</name>
    <name type="common">Castor bean</name>
    <dbReference type="NCBI Taxonomy" id="3988"/>
    <lineage>
        <taxon>Eukaryota</taxon>
        <taxon>Viridiplantae</taxon>
        <taxon>Streptophyta</taxon>
        <taxon>Embryophyta</taxon>
        <taxon>Tracheophyta</taxon>
        <taxon>Spermatophyta</taxon>
        <taxon>Magnoliopsida</taxon>
        <taxon>eudicotyledons</taxon>
        <taxon>Gunneridae</taxon>
        <taxon>Pentapetalae</taxon>
        <taxon>rosids</taxon>
        <taxon>fabids</taxon>
        <taxon>Malpighiales</taxon>
        <taxon>Euphorbiaceae</taxon>
        <taxon>Acalyphoideae</taxon>
        <taxon>Acalypheae</taxon>
        <taxon>Ricinus</taxon>
    </lineage>
</organism>
<gene>
    <name evidence="3" type="ORF">RCOM_0855610</name>
</gene>
<keyword evidence="2 3" id="KW-0808">Transferase</keyword>
<dbReference type="OrthoDB" id="1483986at2759"/>
<accession>B9RUQ5</accession>
<evidence type="ECO:0000313" key="3">
    <source>
        <dbReference type="EMBL" id="EEF45042.1"/>
    </source>
</evidence>
<evidence type="ECO:0000256" key="1">
    <source>
        <dbReference type="ARBA" id="ARBA00009861"/>
    </source>
</evidence>
<dbReference type="PANTHER" id="PTHR31147:SF66">
    <property type="entry name" value="OS05G0315700 PROTEIN"/>
    <property type="match status" value="1"/>
</dbReference>
<dbReference type="InParanoid" id="B9RUQ5"/>
<evidence type="ECO:0000256" key="2">
    <source>
        <dbReference type="ARBA" id="ARBA00022679"/>
    </source>
</evidence>
<keyword evidence="3" id="KW-0012">Acyltransferase</keyword>
<dbReference type="InterPro" id="IPR050898">
    <property type="entry name" value="Plant_acyltransferase"/>
</dbReference>
<evidence type="ECO:0000313" key="4">
    <source>
        <dbReference type="Proteomes" id="UP000008311"/>
    </source>
</evidence>